<dbReference type="Proteomes" id="UP000315343">
    <property type="component" value="Unassembled WGS sequence"/>
</dbReference>
<dbReference type="CDD" id="cd00118">
    <property type="entry name" value="LysM"/>
    <property type="match status" value="2"/>
</dbReference>
<protein>
    <submittedName>
        <fullName evidence="3">LysM domain-containing protein</fullName>
    </submittedName>
</protein>
<dbReference type="PROSITE" id="PS51782">
    <property type="entry name" value="LYSM"/>
    <property type="match status" value="2"/>
</dbReference>
<dbReference type="OrthoDB" id="9785345at2"/>
<evidence type="ECO:0000313" key="4">
    <source>
        <dbReference type="Proteomes" id="UP000315343"/>
    </source>
</evidence>
<feature type="domain" description="LysM" evidence="2">
    <location>
        <begin position="30"/>
        <end position="73"/>
    </location>
</feature>
<dbReference type="GO" id="GO:0008932">
    <property type="term" value="F:lytic endotransglycosylase activity"/>
    <property type="evidence" value="ECO:0007669"/>
    <property type="project" value="TreeGrafter"/>
</dbReference>
<dbReference type="InterPro" id="IPR011105">
    <property type="entry name" value="Cell_wall_hydrolase_SleB"/>
</dbReference>
<comment type="caution">
    <text evidence="3">The sequence shown here is derived from an EMBL/GenBank/DDBJ whole genome shotgun (WGS) entry which is preliminary data.</text>
</comment>
<dbReference type="InterPro" id="IPR036779">
    <property type="entry name" value="LysM_dom_sf"/>
</dbReference>
<feature type="domain" description="LysM" evidence="2">
    <location>
        <begin position="76"/>
        <end position="119"/>
    </location>
</feature>
<feature type="signal peptide" evidence="1">
    <location>
        <begin position="1"/>
        <end position="29"/>
    </location>
</feature>
<dbReference type="GO" id="GO:0016787">
    <property type="term" value="F:hydrolase activity"/>
    <property type="evidence" value="ECO:0007669"/>
    <property type="project" value="InterPro"/>
</dbReference>
<dbReference type="PANTHER" id="PTHR33734:SF22">
    <property type="entry name" value="MEMBRANE-BOUND LYTIC MUREIN TRANSGLYCOSYLASE D"/>
    <property type="match status" value="1"/>
</dbReference>
<dbReference type="Gene3D" id="6.20.240.60">
    <property type="match status" value="1"/>
</dbReference>
<keyword evidence="4" id="KW-1185">Reference proteome</keyword>
<organism evidence="3 4">
    <name type="scientific">Sedimentibacter saalensis</name>
    <dbReference type="NCBI Taxonomy" id="130788"/>
    <lineage>
        <taxon>Bacteria</taxon>
        <taxon>Bacillati</taxon>
        <taxon>Bacillota</taxon>
        <taxon>Tissierellia</taxon>
        <taxon>Sedimentibacter</taxon>
    </lineage>
</organism>
<dbReference type="SMART" id="SM00257">
    <property type="entry name" value="LysM"/>
    <property type="match status" value="2"/>
</dbReference>
<evidence type="ECO:0000256" key="1">
    <source>
        <dbReference type="SAM" id="SignalP"/>
    </source>
</evidence>
<dbReference type="SUPFAM" id="SSF54106">
    <property type="entry name" value="LysM domain"/>
    <property type="match status" value="2"/>
</dbReference>
<dbReference type="RefSeq" id="WP_145080468.1">
    <property type="nucleotide sequence ID" value="NZ_DAMBUX010000027.1"/>
</dbReference>
<evidence type="ECO:0000313" key="3">
    <source>
        <dbReference type="EMBL" id="TWH82581.1"/>
    </source>
</evidence>
<proteinExistence type="predicted"/>
<keyword evidence="1" id="KW-0732">Signal</keyword>
<dbReference type="Pfam" id="PF01476">
    <property type="entry name" value="LysM"/>
    <property type="match status" value="2"/>
</dbReference>
<dbReference type="EMBL" id="VLKH01000002">
    <property type="protein sequence ID" value="TWH82581.1"/>
    <property type="molecule type" value="Genomic_DNA"/>
</dbReference>
<sequence length="287" mass="31584">MKKNTIKSILLTTSLTIGISFSVSGDAYAATYKTVSGDSLYKISRLFNTTVGNLMDDNNLRNYNLSIGQELYVPCQIYSVQKGDTLYLISQKFNIELSDLRRANNIYTNYIDIGQVLNIPKTFAKTAAEPAAQQNPAPAVVPVAETPNAVVQPVEAVPETKVETVSYTAEDLDILSRLIMAEAQGQPYEAQVAVGAVVMNRVQSNLWPNTIKDVVYHYIGGYYQFTPVQTGWINNPANAQAIQAAKEALNGADPTNGAMFYYDNTTTNQWILSKQVAFRSGAMIYAY</sequence>
<dbReference type="Pfam" id="PF07486">
    <property type="entry name" value="Hydrolase_2"/>
    <property type="match status" value="1"/>
</dbReference>
<accession>A0A562JHJ7</accession>
<dbReference type="Gene3D" id="1.10.10.2520">
    <property type="entry name" value="Cell wall hydrolase SleB, domain 1"/>
    <property type="match status" value="1"/>
</dbReference>
<name>A0A562JHJ7_9FIRM</name>
<dbReference type="Gene3D" id="3.10.350.10">
    <property type="entry name" value="LysM domain"/>
    <property type="match status" value="2"/>
</dbReference>
<evidence type="ECO:0000259" key="2">
    <source>
        <dbReference type="PROSITE" id="PS51782"/>
    </source>
</evidence>
<dbReference type="PANTHER" id="PTHR33734">
    <property type="entry name" value="LYSM DOMAIN-CONTAINING GPI-ANCHORED PROTEIN 2"/>
    <property type="match status" value="1"/>
</dbReference>
<reference evidence="3 4" key="1">
    <citation type="submission" date="2019-07" db="EMBL/GenBank/DDBJ databases">
        <title>Genomic Encyclopedia of Type Strains, Phase I: the one thousand microbial genomes (KMG-I) project.</title>
        <authorList>
            <person name="Kyrpides N."/>
        </authorList>
    </citation>
    <scope>NUCLEOTIDE SEQUENCE [LARGE SCALE GENOMIC DNA]</scope>
    <source>
        <strain evidence="3 4">DSM 13558</strain>
    </source>
</reference>
<dbReference type="InterPro" id="IPR018392">
    <property type="entry name" value="LysM"/>
</dbReference>
<dbReference type="InterPro" id="IPR042047">
    <property type="entry name" value="SleB_dom1"/>
</dbReference>
<feature type="chain" id="PRO_5021924298" evidence="1">
    <location>
        <begin position="30"/>
        <end position="287"/>
    </location>
</feature>
<dbReference type="AlphaFoldDB" id="A0A562JHJ7"/>
<gene>
    <name evidence="3" type="ORF">LY60_00882</name>
</gene>